<feature type="coiled-coil region" evidence="1">
    <location>
        <begin position="21"/>
        <end position="66"/>
    </location>
</feature>
<evidence type="ECO:0000256" key="1">
    <source>
        <dbReference type="SAM" id="Coils"/>
    </source>
</evidence>
<accession>A0A1B6FWD4</accession>
<name>A0A1B6FWD4_9HEMI</name>
<evidence type="ECO:0000313" key="2">
    <source>
        <dbReference type="EMBL" id="JAS54516.1"/>
    </source>
</evidence>
<dbReference type="AlphaFoldDB" id="A0A1B6FWD4"/>
<keyword evidence="1" id="KW-0175">Coiled coil</keyword>
<dbReference type="EMBL" id="GECZ01015253">
    <property type="protein sequence ID" value="JAS54516.1"/>
    <property type="molecule type" value="Transcribed_RNA"/>
</dbReference>
<proteinExistence type="predicted"/>
<protein>
    <submittedName>
        <fullName evidence="2">Uncharacterized protein</fullName>
    </submittedName>
</protein>
<organism evidence="2">
    <name type="scientific">Cuerna arida</name>
    <dbReference type="NCBI Taxonomy" id="1464854"/>
    <lineage>
        <taxon>Eukaryota</taxon>
        <taxon>Metazoa</taxon>
        <taxon>Ecdysozoa</taxon>
        <taxon>Arthropoda</taxon>
        <taxon>Hexapoda</taxon>
        <taxon>Insecta</taxon>
        <taxon>Pterygota</taxon>
        <taxon>Neoptera</taxon>
        <taxon>Paraneoptera</taxon>
        <taxon>Hemiptera</taxon>
        <taxon>Auchenorrhyncha</taxon>
        <taxon>Membracoidea</taxon>
        <taxon>Cicadellidae</taxon>
        <taxon>Cicadellinae</taxon>
        <taxon>Proconiini</taxon>
        <taxon>Cuerna</taxon>
    </lineage>
</organism>
<reference evidence="2" key="1">
    <citation type="submission" date="2015-11" db="EMBL/GenBank/DDBJ databases">
        <title>De novo transcriptome assembly of four potential Pierce s Disease insect vectors from Arizona vineyards.</title>
        <authorList>
            <person name="Tassone E.E."/>
        </authorList>
    </citation>
    <scope>NUCLEOTIDE SEQUENCE</scope>
</reference>
<gene>
    <name evidence="2" type="ORF">g.6683</name>
</gene>
<feature type="non-terminal residue" evidence="2">
    <location>
        <position position="1"/>
    </location>
</feature>
<sequence length="190" mass="21843">EIEEILNSEETTEEDKLRMITDLYEKKVSQLKAEIKELSSHTGEMKEKLQEEVNTVNDKVNETLSKYDILDSELEHSRAEFEVLRVIVPVLQASKEKKLQALRSKSSEIREFTNLSNEELKKVKDQIETTRGRNSDEIINLIAAVKFTQVSEHILEKALERLSVENSMVLDKLDLLLLLANNLDSDTSNQ</sequence>